<comment type="caution">
    <text evidence="2">The sequence shown here is derived from an EMBL/GenBank/DDBJ whole genome shotgun (WGS) entry which is preliminary data.</text>
</comment>
<dbReference type="Pfam" id="PF13471">
    <property type="entry name" value="Transglut_core3"/>
    <property type="match status" value="1"/>
</dbReference>
<dbReference type="EMBL" id="MVFC01000011">
    <property type="protein sequence ID" value="OON78895.1"/>
    <property type="molecule type" value="Genomic_DNA"/>
</dbReference>
<proteinExistence type="predicted"/>
<reference evidence="2 3" key="1">
    <citation type="submission" date="2017-02" db="EMBL/GenBank/DDBJ databases">
        <title>Draft Genome Sequence of Streptomyces tsukubaensis F601, a Producer of the immunosuppressant tacrolimus FK506.</title>
        <authorList>
            <person name="Zong G."/>
            <person name="Zhong C."/>
            <person name="Fu J."/>
            <person name="Qin R."/>
            <person name="Cao G."/>
        </authorList>
    </citation>
    <scope>NUCLEOTIDE SEQUENCE [LARGE SCALE GENOMIC DNA]</scope>
    <source>
        <strain evidence="2 3">F601</strain>
    </source>
</reference>
<dbReference type="Proteomes" id="UP000190539">
    <property type="component" value="Unassembled WGS sequence"/>
</dbReference>
<keyword evidence="3" id="KW-1185">Reference proteome</keyword>
<gene>
    <name evidence="2" type="ORF">B1H18_15415</name>
</gene>
<evidence type="ECO:0000259" key="1">
    <source>
        <dbReference type="Pfam" id="PF13471"/>
    </source>
</evidence>
<feature type="domain" description="Microcin J25-processing protein McjB C-terminal" evidence="1">
    <location>
        <begin position="9"/>
        <end position="107"/>
    </location>
</feature>
<name>A0A1V4A990_9ACTN</name>
<dbReference type="NCBIfam" id="NF033537">
    <property type="entry name" value="lasso_biosyn_B2"/>
    <property type="match status" value="1"/>
</dbReference>
<organism evidence="2 3">
    <name type="scientific">Streptomyces tsukubensis</name>
    <dbReference type="NCBI Taxonomy" id="83656"/>
    <lineage>
        <taxon>Bacteria</taxon>
        <taxon>Bacillati</taxon>
        <taxon>Actinomycetota</taxon>
        <taxon>Actinomycetes</taxon>
        <taxon>Kitasatosporales</taxon>
        <taxon>Streptomycetaceae</taxon>
        <taxon>Streptomyces</taxon>
    </lineage>
</organism>
<dbReference type="AlphaFoldDB" id="A0A1V4A990"/>
<protein>
    <recommendedName>
        <fullName evidence="1">Microcin J25-processing protein McjB C-terminal domain-containing protein</fullName>
    </recommendedName>
</protein>
<evidence type="ECO:0000313" key="3">
    <source>
        <dbReference type="Proteomes" id="UP000190539"/>
    </source>
</evidence>
<accession>A0A1V4A990</accession>
<dbReference type="STRING" id="83656.B1H18_15415"/>
<sequence>MAGAWLLARWSPDRIRTVLRLLRAGARGATYAQAYQARSSVVALGPRGVDAGLIDPGGVRRSLATVLLCRLHGTWPTWCTAARTDTQEPRSWVEAGGRPVGEPFPPDRGRVVVRVGPLLPPCV</sequence>
<dbReference type="InterPro" id="IPR053521">
    <property type="entry name" value="McjB-like"/>
</dbReference>
<dbReference type="InterPro" id="IPR032708">
    <property type="entry name" value="McjB_C"/>
</dbReference>
<evidence type="ECO:0000313" key="2">
    <source>
        <dbReference type="EMBL" id="OON78895.1"/>
    </source>
</evidence>